<feature type="chain" id="PRO_5022038669" description="Nuclear transport factor 2 family protein" evidence="1">
    <location>
        <begin position="27"/>
        <end position="162"/>
    </location>
</feature>
<protein>
    <recommendedName>
        <fullName evidence="4">Nuclear transport factor 2 family protein</fullName>
    </recommendedName>
</protein>
<organism evidence="2 3">
    <name type="scientific">Sedimenticola thiotaurini</name>
    <dbReference type="NCBI Taxonomy" id="1543721"/>
    <lineage>
        <taxon>Bacteria</taxon>
        <taxon>Pseudomonadati</taxon>
        <taxon>Pseudomonadota</taxon>
        <taxon>Gammaproteobacteria</taxon>
        <taxon>Chromatiales</taxon>
        <taxon>Sedimenticolaceae</taxon>
        <taxon>Sedimenticola</taxon>
    </lineage>
</organism>
<feature type="signal peptide" evidence="1">
    <location>
        <begin position="1"/>
        <end position="26"/>
    </location>
</feature>
<evidence type="ECO:0008006" key="4">
    <source>
        <dbReference type="Google" id="ProtNLM"/>
    </source>
</evidence>
<evidence type="ECO:0000256" key="1">
    <source>
        <dbReference type="SAM" id="SignalP"/>
    </source>
</evidence>
<dbReference type="EMBL" id="VMRY01000059">
    <property type="protein sequence ID" value="TVT53277.1"/>
    <property type="molecule type" value="Genomic_DNA"/>
</dbReference>
<dbReference type="Proteomes" id="UP000317355">
    <property type="component" value="Unassembled WGS sequence"/>
</dbReference>
<comment type="caution">
    <text evidence="2">The sequence shown here is derived from an EMBL/GenBank/DDBJ whole genome shotgun (WGS) entry which is preliminary data.</text>
</comment>
<keyword evidence="1" id="KW-0732">Signal</keyword>
<accession>A0A558CWX8</accession>
<name>A0A558CWX8_9GAMM</name>
<evidence type="ECO:0000313" key="2">
    <source>
        <dbReference type="EMBL" id="TVT53277.1"/>
    </source>
</evidence>
<proteinExistence type="predicted"/>
<reference evidence="2 3" key="1">
    <citation type="submission" date="2019-07" db="EMBL/GenBank/DDBJ databases">
        <title>The pathways for chlorine oxyanion respiration interact through the shared metabolite chlorate.</title>
        <authorList>
            <person name="Barnum T.P."/>
            <person name="Cheng Y."/>
            <person name="Hill K.A."/>
            <person name="Lucas L.N."/>
            <person name="Carlson H.K."/>
            <person name="Coates J.D."/>
        </authorList>
    </citation>
    <scope>NUCLEOTIDE SEQUENCE [LARGE SCALE GENOMIC DNA]</scope>
    <source>
        <strain evidence="2">BK-3</strain>
    </source>
</reference>
<evidence type="ECO:0000313" key="3">
    <source>
        <dbReference type="Proteomes" id="UP000317355"/>
    </source>
</evidence>
<sequence>MPTAAPSGMRILLSPLLLLLFLTGCGSDTTSPEEQIRKMLMAGEEAVESRSISAVQAHLSDQYSDRSGNQKRMLTRILGGYFIAHQSIHLLTQIGPIVLNGEDQAEVTIFVAVAGQPIHSASEFISLRADLLRFDLKLVYEASQWLIRSAHWRKADMSDFLE</sequence>
<gene>
    <name evidence="2" type="ORF">FHK82_12290</name>
</gene>
<dbReference type="AlphaFoldDB" id="A0A558CWX8"/>